<organism evidence="2 3">
    <name type="scientific">Adineta ricciae</name>
    <name type="common">Rotifer</name>
    <dbReference type="NCBI Taxonomy" id="249248"/>
    <lineage>
        <taxon>Eukaryota</taxon>
        <taxon>Metazoa</taxon>
        <taxon>Spiralia</taxon>
        <taxon>Gnathifera</taxon>
        <taxon>Rotifera</taxon>
        <taxon>Eurotatoria</taxon>
        <taxon>Bdelloidea</taxon>
        <taxon>Adinetida</taxon>
        <taxon>Adinetidae</taxon>
        <taxon>Adineta</taxon>
    </lineage>
</organism>
<dbReference type="AlphaFoldDB" id="A0A816HUK3"/>
<dbReference type="PANTHER" id="PTHR24111:SF0">
    <property type="entry name" value="LEUCINE-RICH REPEAT-CONTAINING PROTEIN"/>
    <property type="match status" value="1"/>
</dbReference>
<dbReference type="InterPro" id="IPR052201">
    <property type="entry name" value="LRR-containing_regulator"/>
</dbReference>
<dbReference type="InterPro" id="IPR032675">
    <property type="entry name" value="LRR_dom_sf"/>
</dbReference>
<dbReference type="SUPFAM" id="SSF52047">
    <property type="entry name" value="RNI-like"/>
    <property type="match status" value="1"/>
</dbReference>
<evidence type="ECO:0000256" key="1">
    <source>
        <dbReference type="ARBA" id="ARBA00022737"/>
    </source>
</evidence>
<evidence type="ECO:0000313" key="2">
    <source>
        <dbReference type="EMBL" id="CAF1690938.1"/>
    </source>
</evidence>
<dbReference type="PROSITE" id="PS51450">
    <property type="entry name" value="LRR"/>
    <property type="match status" value="1"/>
</dbReference>
<keyword evidence="3" id="KW-1185">Reference proteome</keyword>
<gene>
    <name evidence="2" type="ORF">XAT740_LOCUS63963</name>
</gene>
<keyword evidence="1" id="KW-0677">Repeat</keyword>
<proteinExistence type="predicted"/>
<sequence length="104" mass="12047">MKFLCHFLENNKTITTLNLSFNQIQDDGAKYLADVLKQNQKLKTLDLRSNRIGNIGAQQLEIALKQNKTLEKLILTENNICEDLKNVLRKQDNRLKFVVLTKMS</sequence>
<name>A0A816HUK3_ADIRI</name>
<evidence type="ECO:0000313" key="3">
    <source>
        <dbReference type="Proteomes" id="UP000663828"/>
    </source>
</evidence>
<dbReference type="InterPro" id="IPR001611">
    <property type="entry name" value="Leu-rich_rpt"/>
</dbReference>
<dbReference type="PANTHER" id="PTHR24111">
    <property type="entry name" value="LEUCINE-RICH REPEAT-CONTAINING PROTEIN 34"/>
    <property type="match status" value="1"/>
</dbReference>
<feature type="non-terminal residue" evidence="2">
    <location>
        <position position="1"/>
    </location>
</feature>
<protein>
    <submittedName>
        <fullName evidence="2">Uncharacterized protein</fullName>
    </submittedName>
</protein>
<comment type="caution">
    <text evidence="2">The sequence shown here is derived from an EMBL/GenBank/DDBJ whole genome shotgun (WGS) entry which is preliminary data.</text>
</comment>
<dbReference type="Gene3D" id="3.80.10.10">
    <property type="entry name" value="Ribonuclease Inhibitor"/>
    <property type="match status" value="1"/>
</dbReference>
<dbReference type="EMBL" id="CAJNOR010020954">
    <property type="protein sequence ID" value="CAF1690938.1"/>
    <property type="molecule type" value="Genomic_DNA"/>
</dbReference>
<dbReference type="SMART" id="SM00368">
    <property type="entry name" value="LRR_RI"/>
    <property type="match status" value="3"/>
</dbReference>
<dbReference type="Proteomes" id="UP000663828">
    <property type="component" value="Unassembled WGS sequence"/>
</dbReference>
<accession>A0A816HUK3</accession>
<reference evidence="2" key="1">
    <citation type="submission" date="2021-02" db="EMBL/GenBank/DDBJ databases">
        <authorList>
            <person name="Nowell W R."/>
        </authorList>
    </citation>
    <scope>NUCLEOTIDE SEQUENCE</scope>
</reference>
<dbReference type="Pfam" id="PF13516">
    <property type="entry name" value="LRR_6"/>
    <property type="match status" value="3"/>
</dbReference>